<evidence type="ECO:0000256" key="7">
    <source>
        <dbReference type="SAM" id="SignalP"/>
    </source>
</evidence>
<feature type="compositionally biased region" description="Low complexity" evidence="5">
    <location>
        <begin position="179"/>
        <end position="197"/>
    </location>
</feature>
<feature type="signal peptide" evidence="7">
    <location>
        <begin position="1"/>
        <end position="26"/>
    </location>
</feature>
<feature type="chain" id="PRO_5045875900" description="Mid2 domain-containing protein" evidence="7">
    <location>
        <begin position="27"/>
        <end position="371"/>
    </location>
</feature>
<evidence type="ECO:0008006" key="10">
    <source>
        <dbReference type="Google" id="ProtNLM"/>
    </source>
</evidence>
<reference evidence="8 9" key="1">
    <citation type="submission" date="2024-01" db="EMBL/GenBank/DDBJ databases">
        <title>Complete genome of Cladobotryum mycophilum ATHUM6906.</title>
        <authorList>
            <person name="Christinaki A.C."/>
            <person name="Myridakis A.I."/>
            <person name="Kouvelis V.N."/>
        </authorList>
    </citation>
    <scope>NUCLEOTIDE SEQUENCE [LARGE SCALE GENOMIC DNA]</scope>
    <source>
        <strain evidence="8 9">ATHUM6906</strain>
    </source>
</reference>
<evidence type="ECO:0000256" key="1">
    <source>
        <dbReference type="ARBA" id="ARBA00004167"/>
    </source>
</evidence>
<gene>
    <name evidence="8" type="ORF">PT974_12113</name>
</gene>
<evidence type="ECO:0000256" key="2">
    <source>
        <dbReference type="ARBA" id="ARBA00022692"/>
    </source>
</evidence>
<comment type="caution">
    <text evidence="8">The sequence shown here is derived from an EMBL/GenBank/DDBJ whole genome shotgun (WGS) entry which is preliminary data.</text>
</comment>
<evidence type="ECO:0000256" key="6">
    <source>
        <dbReference type="SAM" id="Phobius"/>
    </source>
</evidence>
<feature type="region of interest" description="Disordered" evidence="5">
    <location>
        <begin position="311"/>
        <end position="371"/>
    </location>
</feature>
<dbReference type="EMBL" id="JAVFKD010000016">
    <property type="protein sequence ID" value="KAK5987977.1"/>
    <property type="molecule type" value="Genomic_DNA"/>
</dbReference>
<proteinExistence type="predicted"/>
<organism evidence="8 9">
    <name type="scientific">Cladobotryum mycophilum</name>
    <dbReference type="NCBI Taxonomy" id="491253"/>
    <lineage>
        <taxon>Eukaryota</taxon>
        <taxon>Fungi</taxon>
        <taxon>Dikarya</taxon>
        <taxon>Ascomycota</taxon>
        <taxon>Pezizomycotina</taxon>
        <taxon>Sordariomycetes</taxon>
        <taxon>Hypocreomycetidae</taxon>
        <taxon>Hypocreales</taxon>
        <taxon>Hypocreaceae</taxon>
        <taxon>Cladobotryum</taxon>
    </lineage>
</organism>
<evidence type="ECO:0000256" key="4">
    <source>
        <dbReference type="ARBA" id="ARBA00023136"/>
    </source>
</evidence>
<dbReference type="InterPro" id="IPR051694">
    <property type="entry name" value="Immunoregulatory_rcpt-like"/>
</dbReference>
<keyword evidence="4 6" id="KW-0472">Membrane</keyword>
<evidence type="ECO:0000313" key="8">
    <source>
        <dbReference type="EMBL" id="KAK5987977.1"/>
    </source>
</evidence>
<keyword evidence="3 6" id="KW-1133">Transmembrane helix</keyword>
<accession>A0ABR0S818</accession>
<dbReference type="PANTHER" id="PTHR15549">
    <property type="entry name" value="PAIRED IMMUNOGLOBULIN-LIKE TYPE 2 RECEPTOR"/>
    <property type="match status" value="1"/>
</dbReference>
<sequence length="371" mass="39155">MPNDFSRLPTTTALLVLSSLSQLVVGHSLPRETKTVAYHELNVVDYPLVAATPAPISPFELGRREFNTVCGYIGGDPAFPATCLAGSHCAVDLHHQAIGCCPDGGPCTKGIFTGCVDYNNHTQTVLDPYVYTCTGAEVCYKNKFDGGYYQYGCGTASQLATIVATSAFEHSSLEFSPDSSAATESGSATSTGTATGTSGAGAGGATSSSTSDPSAPDKGKNSKSSGPIVGGVVGGISALLVLGMFAFWFWRRRRQSMPKAYINPSAEKDNELRSHAYAQANLATNPPHENHERPLDNLTHDANTIGLAVPLDTVRSRPSDEIPLTHGGEKPQGGMSPTYEAEPYPGPRRAGGGSFWSQTRSSARSRDRSWV</sequence>
<evidence type="ECO:0000256" key="3">
    <source>
        <dbReference type="ARBA" id="ARBA00022989"/>
    </source>
</evidence>
<dbReference type="Proteomes" id="UP001338125">
    <property type="component" value="Unassembled WGS sequence"/>
</dbReference>
<feature type="transmembrane region" description="Helical" evidence="6">
    <location>
        <begin position="228"/>
        <end position="250"/>
    </location>
</feature>
<comment type="subcellular location">
    <subcellularLocation>
        <location evidence="1">Membrane</location>
        <topology evidence="1">Single-pass membrane protein</topology>
    </subcellularLocation>
</comment>
<protein>
    <recommendedName>
        <fullName evidence="10">Mid2 domain-containing protein</fullName>
    </recommendedName>
</protein>
<keyword evidence="9" id="KW-1185">Reference proteome</keyword>
<keyword evidence="7" id="KW-0732">Signal</keyword>
<evidence type="ECO:0000313" key="9">
    <source>
        <dbReference type="Proteomes" id="UP001338125"/>
    </source>
</evidence>
<dbReference type="PANTHER" id="PTHR15549:SF26">
    <property type="entry name" value="AXIAL BUDDING PATTERN PROTEIN 2-RELATED"/>
    <property type="match status" value="1"/>
</dbReference>
<evidence type="ECO:0000256" key="5">
    <source>
        <dbReference type="SAM" id="MobiDB-lite"/>
    </source>
</evidence>
<keyword evidence="2 6" id="KW-0812">Transmembrane</keyword>
<feature type="region of interest" description="Disordered" evidence="5">
    <location>
        <begin position="178"/>
        <end position="227"/>
    </location>
</feature>
<name>A0ABR0S818_9HYPO</name>